<dbReference type="Proteomes" id="UP000319148">
    <property type="component" value="Unassembled WGS sequence"/>
</dbReference>
<evidence type="ECO:0000313" key="2">
    <source>
        <dbReference type="Proteomes" id="UP000319148"/>
    </source>
</evidence>
<dbReference type="RefSeq" id="WP_139942336.1">
    <property type="nucleotide sequence ID" value="NZ_VFIY01000019.1"/>
</dbReference>
<comment type="caution">
    <text evidence="1">The sequence shown here is derived from an EMBL/GenBank/DDBJ whole genome shotgun (WGS) entry which is preliminary data.</text>
</comment>
<sequence>MFIYPVELSDLKHDVHRNLFQYWNKIRGNRSMPSRKDFEPTEVPNVLKHILMVNVEQATGRYLIRLLGSETVQALGADPTGQYVDSIPVISRVVERCNWIVENKIPYYYQGNVEWSEKNFLEYRSITFPFSDDGETVDIIMAAMVYLFPEST</sequence>
<proteinExistence type="predicted"/>
<dbReference type="InterPro" id="IPR009922">
    <property type="entry name" value="DUF1457"/>
</dbReference>
<protein>
    <submittedName>
        <fullName evidence="1">PAS domain-containing protein</fullName>
    </submittedName>
</protein>
<dbReference type="OrthoDB" id="8480244at2"/>
<evidence type="ECO:0000313" key="1">
    <source>
        <dbReference type="EMBL" id="TPD56865.1"/>
    </source>
</evidence>
<name>A0A501P9J0_9PROT</name>
<dbReference type="Pfam" id="PF07310">
    <property type="entry name" value="PAS_5"/>
    <property type="match status" value="1"/>
</dbReference>
<keyword evidence="2" id="KW-1185">Reference proteome</keyword>
<accession>A0A501P9J0</accession>
<gene>
    <name evidence="1" type="ORF">FIV46_18010</name>
</gene>
<reference evidence="2" key="1">
    <citation type="submission" date="2019-06" db="EMBL/GenBank/DDBJ databases">
        <title>The complete genome of Emcibacter congregatus ZYLT.</title>
        <authorList>
            <person name="Zhao Z."/>
        </authorList>
    </citation>
    <scope>NUCLEOTIDE SEQUENCE [LARGE SCALE GENOMIC DNA]</scope>
    <source>
        <strain evidence="2">MCCC 1A06723</strain>
    </source>
</reference>
<dbReference type="EMBL" id="VFIY01000019">
    <property type="protein sequence ID" value="TPD56865.1"/>
    <property type="molecule type" value="Genomic_DNA"/>
</dbReference>
<organism evidence="1 2">
    <name type="scientific">Emcibacter nanhaiensis</name>
    <dbReference type="NCBI Taxonomy" id="1505037"/>
    <lineage>
        <taxon>Bacteria</taxon>
        <taxon>Pseudomonadati</taxon>
        <taxon>Pseudomonadota</taxon>
        <taxon>Alphaproteobacteria</taxon>
        <taxon>Emcibacterales</taxon>
        <taxon>Emcibacteraceae</taxon>
        <taxon>Emcibacter</taxon>
    </lineage>
</organism>
<dbReference type="AlphaFoldDB" id="A0A501P9J0"/>